<sequence>MSVNGCPIGHLIGITKLRLDNSCGNSALSGEQGHHSG</sequence>
<dbReference type="Proteomes" id="UP000014461">
    <property type="component" value="Unassembled WGS sequence"/>
</dbReference>
<dbReference type="EMBL" id="BARX01000037">
    <property type="protein sequence ID" value="GAD03898.1"/>
    <property type="molecule type" value="Genomic_DNA"/>
</dbReference>
<evidence type="ECO:0000313" key="1">
    <source>
        <dbReference type="EMBL" id="GAD03898.1"/>
    </source>
</evidence>
<proteinExistence type="predicted"/>
<reference evidence="1" key="1">
    <citation type="journal article" date="2013" name="Genome Announc.">
        <title>Draft Genome Sequence of Agarivorans albus Strain MKT 106T, an Agarolytic Marine Bacterium.</title>
        <authorList>
            <person name="Yasuike M."/>
            <person name="Nakamura Y."/>
            <person name="Kai W."/>
            <person name="Fujiwara A."/>
            <person name="Fukui Y."/>
            <person name="Satomi M."/>
            <person name="Sano M."/>
        </authorList>
    </citation>
    <scope>NUCLEOTIDE SEQUENCE [LARGE SCALE GENOMIC DNA]</scope>
</reference>
<dbReference type="STRING" id="1331007.AALB_3978"/>
<protein>
    <submittedName>
        <fullName evidence="1">Uncharacterized protein</fullName>
    </submittedName>
</protein>
<accession>R9PRK3</accession>
<comment type="caution">
    <text evidence="1">The sequence shown here is derived from an EMBL/GenBank/DDBJ whole genome shotgun (WGS) entry which is preliminary data.</text>
</comment>
<name>R9PRK3_AGAAL</name>
<gene>
    <name evidence="1" type="ORF">AALB_3978</name>
</gene>
<organism evidence="1 2">
    <name type="scientific">Agarivorans albus MKT 106</name>
    <dbReference type="NCBI Taxonomy" id="1331007"/>
    <lineage>
        <taxon>Bacteria</taxon>
        <taxon>Pseudomonadati</taxon>
        <taxon>Pseudomonadota</taxon>
        <taxon>Gammaproteobacteria</taxon>
        <taxon>Alteromonadales</taxon>
        <taxon>Alteromonadaceae</taxon>
        <taxon>Agarivorans</taxon>
    </lineage>
</organism>
<dbReference type="AlphaFoldDB" id="R9PRK3"/>
<keyword evidence="2" id="KW-1185">Reference proteome</keyword>
<evidence type="ECO:0000313" key="2">
    <source>
        <dbReference type="Proteomes" id="UP000014461"/>
    </source>
</evidence>